<accession>A0A9D3PC07</accession>
<reference evidence="7" key="1">
    <citation type="submission" date="2021-01" db="EMBL/GenBank/DDBJ databases">
        <authorList>
            <person name="Zahm M."/>
            <person name="Roques C."/>
            <person name="Cabau C."/>
            <person name="Klopp C."/>
            <person name="Donnadieu C."/>
            <person name="Jouanno E."/>
            <person name="Lampietro C."/>
            <person name="Louis A."/>
            <person name="Herpin A."/>
            <person name="Echchiki A."/>
            <person name="Berthelot C."/>
            <person name="Parey E."/>
            <person name="Roest-Crollius H."/>
            <person name="Braasch I."/>
            <person name="Postlethwait J."/>
            <person name="Bobe J."/>
            <person name="Montfort J."/>
            <person name="Bouchez O."/>
            <person name="Begum T."/>
            <person name="Mejri S."/>
            <person name="Adams A."/>
            <person name="Chen W.-J."/>
            <person name="Guiguen Y."/>
        </authorList>
    </citation>
    <scope>NUCLEOTIDE SEQUENCE</scope>
    <source>
        <strain evidence="7">YG-15Mar2019-1</strain>
        <tissue evidence="7">Brain</tissue>
    </source>
</reference>
<proteinExistence type="predicted"/>
<feature type="compositionally biased region" description="Low complexity" evidence="4">
    <location>
        <begin position="394"/>
        <end position="408"/>
    </location>
</feature>
<name>A0A9D3PC07_MEGAT</name>
<feature type="coiled-coil region" evidence="3">
    <location>
        <begin position="1714"/>
        <end position="1741"/>
    </location>
</feature>
<feature type="region of interest" description="Disordered" evidence="4">
    <location>
        <begin position="2554"/>
        <end position="2573"/>
    </location>
</feature>
<protein>
    <recommendedName>
        <fullName evidence="9">Ankyrin repeat domain-containing protein 26</fullName>
    </recommendedName>
</protein>
<feature type="region of interest" description="Disordered" evidence="4">
    <location>
        <begin position="2242"/>
        <end position="2265"/>
    </location>
</feature>
<keyword evidence="1 3" id="KW-0175">Coiled coil</keyword>
<feature type="region of interest" description="Disordered" evidence="4">
    <location>
        <begin position="255"/>
        <end position="607"/>
    </location>
</feature>
<dbReference type="PROSITE" id="PS50297">
    <property type="entry name" value="ANK_REP_REGION"/>
    <property type="match status" value="4"/>
</dbReference>
<feature type="repeat" description="ANK" evidence="2">
    <location>
        <begin position="66"/>
        <end position="98"/>
    </location>
</feature>
<evidence type="ECO:0000256" key="2">
    <source>
        <dbReference type="PROSITE-ProRule" id="PRU00023"/>
    </source>
</evidence>
<feature type="compositionally biased region" description="Basic and acidic residues" evidence="4">
    <location>
        <begin position="1075"/>
        <end position="1092"/>
    </location>
</feature>
<dbReference type="EMBL" id="JAFDVH010000023">
    <property type="protein sequence ID" value="KAG7455850.1"/>
    <property type="molecule type" value="Genomic_DNA"/>
</dbReference>
<feature type="region of interest" description="Disordered" evidence="4">
    <location>
        <begin position="2856"/>
        <end position="2876"/>
    </location>
</feature>
<keyword evidence="8" id="KW-1185">Reference proteome</keyword>
<sequence length="3048" mass="338276">MKKIFSFAKKKKGFSPSSSDTGSVLSAGYEIKEKDLGKLHKAAAAGDLAKLKQLAKKNDLSQLDKDNRTPLHIACANGHVEVVQFLVENKAKLNLCDNQNRSPLMKAVQCQQESCAVTLLEHDADPNLVDINGNTALHLAALIPSLSLAVQLLEHEANINAQNKDGCTPLTLAVTENHAEMTEFLLKEGADVNARDQGERTSLMIAACNGQISMVRLLLRYDADITIKDEKGWTSDDYAVMNGHHACSHLIIEHGTKRKSQSSPSHLAPGKKKRAAMLGSPGPGVEAGPALGGPAVDREETQLSGAAAAGTVEEDDSQAESLSRASKGGAGDSWPSSDEEDELDFSPKKPQKPNLKKLMSASHKGKSNVVADVDKSWSDGQSEQESEGGAKRIPLLPTALPLAATSPTQNPHLPRPVLPNHLWQPPPLPAAVERPRADSQEEEGSESVEGQEGEESEEEEEDDEEEDDEEEDEEENEDEDEEDDEEEDEEDEEDENEDEEEDEEQDEEEEGEGPEEGDIAVACVGVKDVTEMPDTGMAETAVTGIDDDAEKEVNSERLSAEGQTPAEAAQQGIMGKESRAENHSEEDGKEDVPSEYQPDQASGRISAIMDLGEDYVVSAIRVESRFSDEEESDGNEEALDRNDEPKTTPLRSVGAKLLGKKAEEPPSPDVSWGDENDDEKMSDHDDVLGAVSPEPTKPKTPLKQQAAETLLDDVKSMSPDDSWGSGKDNAVLGRRGDVSESGSPVRPEPLPRQRGAIKPLEKKVEEPLSPDVSWGDERDERDSDSNDHAPESPPAKERTSPLVLGKTPDKLESPDDSWDSGEGDAKSKPSQPVGNIEQEDSDVPVSLITGHYEGPYDGGEDSGKDAKELDDEGLEKVDFSDEDQEKMLDSQVQQLKYRTVGVPEEKRRAERSLKGRPVIEQDVAVHGDKVEPWDSDPGSETSDRNAEGEPRPGGKAQPLQTAVKDSKKKWGKFQEIRRKFERNVEAPIRKDSEEDSDSEVIKWNDDDVHPVSSKVTADSETQEEGDVDKDVLQAGPPPVSIEKQSESDIDWGEELSNKEELPQTVIDDVDLSPPPEEKPWHMQERAKTEDKQLPGLKALKPRVSKEKDSTEDEEDDDEEEEEDDDEEDEDDEEAKEDEGEEEDGGDADDLPQKQKGSHSVAEVPAQKSQASKDVKRDFLSELGLEGGEEESPWDSESGSDSPGKQQGVGPSPVKTHKVMASISEENSEDSRTNSVEKKLEVLKAQLVSVPPRAAEPKAGAEKKADLMEELGLDDADDLEDASDWDSASTASRTVPARKPQPQPRARKLQPVKGDSEEESDWDSESVTPGSSPGKPGILQPNAPESKAISKQGTPPRQRSPQQDGGSDVSVEPEEEQHKERDVLDTSELNVSSPYHIGTVDSETQANPEEIGGCVGGGAGKEQQEVPWDKRFEKIWVEIEKREVKSQFKSVAAELKEKFGETVPKESVLGAGGKEEEEEEEEEEEKEALDRTAEEGPGRNLGGASGEEEQEEAVDRTAEEESSEEEEIIRPAARAKSAALLPIPEQRESGLEDSVTEPAESPRSEGKTEPRGDTPQNPVSAESSQQGEPCPSGDSNINPQEKRDLPAQQGAGGHLDDDDTDFDGDSENCGGGNPKPDSESSTASENASQARLRTGRGITRREVEEGVKRPTLTEDMPQPSPASDPAPFQRANPSAPPRYSDEELEEDRHRFEREVGQLRVVLLDLEKEKAQLQKEVGGEKKKILEVQKSGGLWDVGGSNRQSVHKSQNVKAYQSSQRQLGVETGNGHTPKEQLLKIRDLPTERDSLKNPKSAGLALQQEGDGVDSGDRMTQRPPVEPKHAAHANGDPLSVFEDSTVSEGSEEDGRSAAMDNPMSKFCRPDEGEMVDDFDDLTQSSDTATEEVDSPTSGYRNASILIQQLHSSSIDSVTMVKLQNMFHEYERTIQRERGRYSLLADKVSQLEEERAELRRLLEETRDSRSALERRQVELDTDLSNLRFALKQEQEKHRNAAMLYDKSREQLRKKEEQLRAESEEKQRVELAMRNLELEMRALVNNMKQLEEDRSEAQRMLSQERSARALQEGMLTSQLRKQKEIEEENRRNLSKSSEAVSQLSEASERERELLQQNRSLQEELERARAHSRQEEGRLSEESEALRERLEDARRDLKLNEEALAQTVFQCNGQLAALKAECSVAAARLEHERQARERLEAEAESARARLGSALQEAERSQAARAEAERALQREREEWQRVQEKGRSEAAGQRESIHTLSQRLGKAETKANSLENECHRSALALTEKTLLLEALQRDCEQAQARARELDAALLAEREQCGKAATRQEAVQERLAQALSENMLLRQQLEEAHCKGAVKERAVADAQERFGDLLAKLRADSEERVHMVEERNKELGAKNTELREQVLRHEQERTEREATMRELQQELADALKKLSMCEASLEVNSRYRSDLEEEKLRLQKDMDRLRGKLQESEEQCVQSERRVHSLKGALDDKEREVIASAQKLQEVLSAAAATEKTIKQLEEAVQRLEIENARLEATAKQQTNKIEALQKGAQEAAATSESSPDGRVRNRLEDLVTDLQGAKINLEDQLNREVQKQSMLSHNAQGSHQLWEEELKTRSKLGLRLAELEKEKGELSSQMEIERKKVKKIAEQKKAVDQRLEQEMKRNTDLQKEMYRLRTLVKTAKKKLRDQDGGEQGSPLSSFRGERHLDMEASVSRMKTRVDELSVQLEKEALKSSRLEAVNTELKEQLSSLKALSKSHERLERSKRQLEEELSGLRRQVETSMMDQNQADQYRRETEERARQEIRHKLEEVNLFLQTQAASHEALEQIKAANEASLRGQLEQRIRDLEGELSRVRSSQQDSLSQRDSTHTELERYRQLYAEELRLRKSLATKLERSNERLAEANTRLLSERQRSKSLIAGSLVNGGLSGPSLDMGQLGSVGAYGASLGPLSRSLGLGGSFLSPVAESQSGKVEAYLAKMQNELEKNISRELDDAAAELEGGSARLPPVGSAAGSQKSLNLDQDPVTRATQQYLEVLKKNYMI</sequence>
<feature type="compositionally biased region" description="Acidic residues" evidence="4">
    <location>
        <begin position="1615"/>
        <end position="1625"/>
    </location>
</feature>
<dbReference type="OrthoDB" id="366390at2759"/>
<feature type="coiled-coil region" evidence="3">
    <location>
        <begin position="1942"/>
        <end position="1983"/>
    </location>
</feature>
<evidence type="ECO:0000256" key="1">
    <source>
        <dbReference type="ARBA" id="ARBA00023054"/>
    </source>
</evidence>
<dbReference type="PANTHER" id="PTHR24147:SF53">
    <property type="entry name" value="ANKYRIN REPEAT DOMAIN 26"/>
    <property type="match status" value="1"/>
</dbReference>
<feature type="region of interest" description="Disordered" evidence="4">
    <location>
        <begin position="2218"/>
        <end position="2237"/>
    </location>
</feature>
<feature type="compositionally biased region" description="Polar residues" evidence="4">
    <location>
        <begin position="1573"/>
        <end position="1598"/>
    </location>
</feature>
<feature type="region of interest" description="Disordered" evidence="4">
    <location>
        <begin position="624"/>
        <end position="1426"/>
    </location>
</feature>
<evidence type="ECO:0000259" key="6">
    <source>
        <dbReference type="Pfam" id="PF14915"/>
    </source>
</evidence>
<feature type="compositionally biased region" description="Basic and acidic residues" evidence="4">
    <location>
        <begin position="2088"/>
        <end position="2098"/>
    </location>
</feature>
<feature type="compositionally biased region" description="Basic and acidic residues" evidence="4">
    <location>
        <begin position="941"/>
        <end position="952"/>
    </location>
</feature>
<feature type="compositionally biased region" description="Acidic residues" evidence="4">
    <location>
        <begin position="1109"/>
        <end position="1149"/>
    </location>
</feature>
<dbReference type="Gene3D" id="1.25.40.20">
    <property type="entry name" value="Ankyrin repeat-containing domain"/>
    <property type="match status" value="2"/>
</dbReference>
<feature type="compositionally biased region" description="Basic and acidic residues" evidence="4">
    <location>
        <begin position="1559"/>
        <end position="1571"/>
    </location>
</feature>
<evidence type="ECO:0000313" key="8">
    <source>
        <dbReference type="Proteomes" id="UP001046870"/>
    </source>
</evidence>
<evidence type="ECO:0008006" key="9">
    <source>
        <dbReference type="Google" id="ProtNLM"/>
    </source>
</evidence>
<feature type="domain" description="CCDC144C-like coiled-coil" evidence="6">
    <location>
        <begin position="1996"/>
        <end position="2472"/>
    </location>
</feature>
<feature type="compositionally biased region" description="Basic and acidic residues" evidence="4">
    <location>
        <begin position="1787"/>
        <end position="1806"/>
    </location>
</feature>
<feature type="compositionally biased region" description="Basic and acidic residues" evidence="4">
    <location>
        <begin position="1170"/>
        <end position="1179"/>
    </location>
</feature>
<feature type="repeat" description="ANK" evidence="2">
    <location>
        <begin position="132"/>
        <end position="164"/>
    </location>
</feature>
<feature type="compositionally biased region" description="Basic and acidic residues" evidence="4">
    <location>
        <begin position="2222"/>
        <end position="2237"/>
    </location>
</feature>
<feature type="region of interest" description="Disordered" evidence="4">
    <location>
        <begin position="1750"/>
        <end position="1881"/>
    </location>
</feature>
<feature type="coiled-coil region" evidence="3">
    <location>
        <begin position="2733"/>
        <end position="2791"/>
    </location>
</feature>
<feature type="compositionally biased region" description="Polar residues" evidence="4">
    <location>
        <begin position="1348"/>
        <end position="1364"/>
    </location>
</feature>
<feature type="compositionally biased region" description="Polar residues" evidence="4">
    <location>
        <begin position="1638"/>
        <end position="1650"/>
    </location>
</feature>
<evidence type="ECO:0000313" key="7">
    <source>
        <dbReference type="EMBL" id="KAG7455850.1"/>
    </source>
</evidence>
<comment type="caution">
    <text evidence="7">The sequence shown here is derived from an EMBL/GenBank/DDBJ whole genome shotgun (WGS) entry which is preliminary data.</text>
</comment>
<dbReference type="Pfam" id="PF13857">
    <property type="entry name" value="Ank_5"/>
    <property type="match status" value="1"/>
</dbReference>
<dbReference type="InterPro" id="IPR050657">
    <property type="entry name" value="Ankyrin_repeat_domain"/>
</dbReference>
<feature type="coiled-coil region" evidence="3">
    <location>
        <begin position="2892"/>
        <end position="2919"/>
    </location>
</feature>
<dbReference type="PRINTS" id="PR01415">
    <property type="entry name" value="ANKYRIN"/>
</dbReference>
<dbReference type="Pfam" id="PF12796">
    <property type="entry name" value="Ank_2"/>
    <property type="match status" value="1"/>
</dbReference>
<feature type="domain" description="DUF3496" evidence="5">
    <location>
        <begin position="2844"/>
        <end position="2925"/>
    </location>
</feature>
<feature type="compositionally biased region" description="Acidic residues" evidence="4">
    <location>
        <begin position="1267"/>
        <end position="1283"/>
    </location>
</feature>
<dbReference type="InterPro" id="IPR002110">
    <property type="entry name" value="Ankyrin_rpt"/>
</dbReference>
<dbReference type="Proteomes" id="UP001046870">
    <property type="component" value="Chromosome 23"/>
</dbReference>
<feature type="compositionally biased region" description="Basic residues" evidence="4">
    <location>
        <begin position="1"/>
        <end position="13"/>
    </location>
</feature>
<feature type="compositionally biased region" description="Basic and acidic residues" evidence="4">
    <location>
        <begin position="903"/>
        <end position="932"/>
    </location>
</feature>
<feature type="region of interest" description="Disordered" evidence="4">
    <location>
        <begin position="2061"/>
        <end position="2151"/>
    </location>
</feature>
<feature type="compositionally biased region" description="Polar residues" evidence="4">
    <location>
        <begin position="1757"/>
        <end position="1777"/>
    </location>
</feature>
<feature type="compositionally biased region" description="Basic and acidic residues" evidence="4">
    <location>
        <begin position="775"/>
        <end position="799"/>
    </location>
</feature>
<keyword evidence="2" id="KW-0040">ANK repeat</keyword>
<feature type="compositionally biased region" description="Basic and acidic residues" evidence="4">
    <location>
        <begin position="1658"/>
        <end position="1671"/>
    </location>
</feature>
<feature type="compositionally biased region" description="Basic and acidic residues" evidence="4">
    <location>
        <begin position="2127"/>
        <end position="2151"/>
    </location>
</feature>
<feature type="region of interest" description="Disordered" evidence="4">
    <location>
        <begin position="1"/>
        <end position="24"/>
    </location>
</feature>
<dbReference type="PROSITE" id="PS50088">
    <property type="entry name" value="ANK_REPEAT"/>
    <property type="match status" value="4"/>
</dbReference>
<dbReference type="Pfam" id="PF12001">
    <property type="entry name" value="DUF3496"/>
    <property type="match status" value="1"/>
</dbReference>
<feature type="compositionally biased region" description="Basic and acidic residues" evidence="4">
    <location>
        <begin position="972"/>
        <end position="992"/>
    </location>
</feature>
<feature type="compositionally biased region" description="Basic and acidic residues" evidence="4">
    <location>
        <begin position="1824"/>
        <end position="1838"/>
    </location>
</feature>
<feature type="compositionally biased region" description="Acidic residues" evidence="4">
    <location>
        <begin position="440"/>
        <end position="518"/>
    </location>
</feature>
<feature type="compositionally biased region" description="Basic and acidic residues" evidence="4">
    <location>
        <begin position="1254"/>
        <end position="1266"/>
    </location>
</feature>
<feature type="compositionally biased region" description="Basic and acidic residues" evidence="4">
    <location>
        <begin position="1228"/>
        <end position="1241"/>
    </location>
</feature>
<dbReference type="InterPro" id="IPR039497">
    <property type="entry name" value="CC144C-like_CC_dom"/>
</dbReference>
<feature type="compositionally biased region" description="Basic and acidic residues" evidence="4">
    <location>
        <begin position="1454"/>
        <end position="1463"/>
    </location>
</feature>
<feature type="compositionally biased region" description="Basic and acidic residues" evidence="4">
    <location>
        <begin position="576"/>
        <end position="592"/>
    </location>
</feature>
<organism evidence="7 8">
    <name type="scientific">Megalops atlanticus</name>
    <name type="common">Tarpon</name>
    <name type="synonym">Clupea gigantea</name>
    <dbReference type="NCBI Taxonomy" id="7932"/>
    <lineage>
        <taxon>Eukaryota</taxon>
        <taxon>Metazoa</taxon>
        <taxon>Chordata</taxon>
        <taxon>Craniata</taxon>
        <taxon>Vertebrata</taxon>
        <taxon>Euteleostomi</taxon>
        <taxon>Actinopterygii</taxon>
        <taxon>Neopterygii</taxon>
        <taxon>Teleostei</taxon>
        <taxon>Elopiformes</taxon>
        <taxon>Megalopidae</taxon>
        <taxon>Megalops</taxon>
    </lineage>
</organism>
<feature type="compositionally biased region" description="Basic and acidic residues" evidence="4">
    <location>
        <begin position="999"/>
        <end position="1009"/>
    </location>
</feature>
<dbReference type="Pfam" id="PF14915">
    <property type="entry name" value="CCDC144C"/>
    <property type="match status" value="1"/>
</dbReference>
<dbReference type="SMART" id="SM00248">
    <property type="entry name" value="ANK"/>
    <property type="match status" value="6"/>
</dbReference>
<dbReference type="PANTHER" id="PTHR24147">
    <property type="entry name" value="ANKYRIN REPEAT DOMAIN 36-RELATED"/>
    <property type="match status" value="1"/>
</dbReference>
<feature type="compositionally biased region" description="Basic and acidic residues" evidence="4">
    <location>
        <begin position="1487"/>
        <end position="1496"/>
    </location>
</feature>
<feature type="repeat" description="ANK" evidence="2">
    <location>
        <begin position="198"/>
        <end position="230"/>
    </location>
</feature>
<dbReference type="SUPFAM" id="SSF48403">
    <property type="entry name" value="Ankyrin repeat"/>
    <property type="match status" value="1"/>
</dbReference>
<feature type="compositionally biased region" description="Low complexity" evidence="4">
    <location>
        <begin position="2860"/>
        <end position="2871"/>
    </location>
</feature>
<dbReference type="InterPro" id="IPR021885">
    <property type="entry name" value="DUF3496"/>
</dbReference>
<gene>
    <name evidence="7" type="ORF">MATL_G00245450</name>
</gene>
<feature type="compositionally biased region" description="Basic and acidic residues" evidence="4">
    <location>
        <begin position="2242"/>
        <end position="2253"/>
    </location>
</feature>
<evidence type="ECO:0000259" key="5">
    <source>
        <dbReference type="Pfam" id="PF12001"/>
    </source>
</evidence>
<feature type="compositionally biased region" description="Acidic residues" evidence="4">
    <location>
        <begin position="628"/>
        <end position="637"/>
    </location>
</feature>
<feature type="compositionally biased region" description="Acidic residues" evidence="4">
    <location>
        <begin position="1474"/>
        <end position="1486"/>
    </location>
</feature>
<evidence type="ECO:0000256" key="3">
    <source>
        <dbReference type="SAM" id="Coils"/>
    </source>
</evidence>
<feature type="repeat" description="ANK" evidence="2">
    <location>
        <begin position="165"/>
        <end position="197"/>
    </location>
</feature>
<feature type="region of interest" description="Disordered" evidence="4">
    <location>
        <begin position="1454"/>
        <end position="1707"/>
    </location>
</feature>
<feature type="compositionally biased region" description="Polar residues" evidence="4">
    <location>
        <begin position="1194"/>
        <end position="1204"/>
    </location>
</feature>
<feature type="region of interest" description="Disordered" evidence="4">
    <location>
        <begin position="2689"/>
        <end position="2711"/>
    </location>
</feature>
<evidence type="ECO:0000256" key="4">
    <source>
        <dbReference type="SAM" id="MobiDB-lite"/>
    </source>
</evidence>
<feature type="compositionally biased region" description="Low complexity" evidence="4">
    <location>
        <begin position="1284"/>
        <end position="1299"/>
    </location>
</feature>
<feature type="coiled-coil region" evidence="3">
    <location>
        <begin position="2622"/>
        <end position="2677"/>
    </location>
</feature>
<dbReference type="Pfam" id="PF00023">
    <property type="entry name" value="Ank"/>
    <property type="match status" value="1"/>
</dbReference>
<dbReference type="InterPro" id="IPR036770">
    <property type="entry name" value="Ankyrin_rpt-contain_sf"/>
</dbReference>